<dbReference type="RefSeq" id="WP_224580924.1">
    <property type="nucleotide sequence ID" value="NZ_CP096255.1"/>
</dbReference>
<evidence type="ECO:0000313" key="2">
    <source>
        <dbReference type="Proteomes" id="UP000551709"/>
    </source>
</evidence>
<gene>
    <name evidence="1" type="ORF">HAP41_0000007515</name>
</gene>
<protein>
    <submittedName>
        <fullName evidence="1">Uncharacterized protein</fullName>
    </submittedName>
</protein>
<accession>A0A8T5VHZ1</accession>
<evidence type="ECO:0000313" key="1">
    <source>
        <dbReference type="EMBL" id="UPT88840.1"/>
    </source>
</evidence>
<reference evidence="1" key="2">
    <citation type="submission" date="2022-04" db="EMBL/GenBank/DDBJ databases">
        <authorList>
            <person name="Bromfield E.S.P."/>
            <person name="Cloutier S."/>
        </authorList>
    </citation>
    <scope>NUCLEOTIDE SEQUENCE</scope>
    <source>
        <strain evidence="1">1S5</strain>
    </source>
</reference>
<reference evidence="1" key="1">
    <citation type="journal article" date="2017" name="Syst. Appl. Microbiol.">
        <title>Soybeans inoculated with root zone soils of Canadian native legumes harbour diverse and novel Bradyrhizobium spp. that possess agricultural potential.</title>
        <authorList>
            <person name="Bromfield E.S.P."/>
            <person name="Cloutier S."/>
            <person name="Tambong J.T."/>
            <person name="Tran Thi T.V."/>
        </authorList>
    </citation>
    <scope>NUCLEOTIDE SEQUENCE</scope>
    <source>
        <strain evidence="1">1S5</strain>
    </source>
</reference>
<name>A0A8T5VHZ1_9BRAD</name>
<dbReference type="AlphaFoldDB" id="A0A8T5VHZ1"/>
<proteinExistence type="predicted"/>
<sequence length="46" mass="5224">MEGLYKKHGPLALIGSRTKLMQHWADRIDHWLDPKKVMPIKGGAQA</sequence>
<dbReference type="Proteomes" id="UP000551709">
    <property type="component" value="Chromosome"/>
</dbReference>
<dbReference type="EMBL" id="CP096255">
    <property type="protein sequence ID" value="UPT88840.1"/>
    <property type="molecule type" value="Genomic_DNA"/>
</dbReference>
<organism evidence="1 2">
    <name type="scientific">Bradyrhizobium barranii subsp. apii</name>
    <dbReference type="NCBI Taxonomy" id="2819348"/>
    <lineage>
        <taxon>Bacteria</taxon>
        <taxon>Pseudomonadati</taxon>
        <taxon>Pseudomonadota</taxon>
        <taxon>Alphaproteobacteria</taxon>
        <taxon>Hyphomicrobiales</taxon>
        <taxon>Nitrobacteraceae</taxon>
        <taxon>Bradyrhizobium</taxon>
        <taxon>Bradyrhizobium barranii</taxon>
    </lineage>
</organism>